<accession>A0A6C0KT95</accession>
<feature type="transmembrane region" description="Helical" evidence="2">
    <location>
        <begin position="6"/>
        <end position="21"/>
    </location>
</feature>
<keyword evidence="2" id="KW-0472">Membrane</keyword>
<sequence length="173" mass="19247">MNSYFHLFGVILIGFVIYFLIRDKIFDPPSADVPAEMFNAPIAPSIPAPASIELRQAPLYPPRTVASSGPNPPSQPSNEVRVYGEPTPTDPQHTYQESSDIPEKLRNPENSFRPPPHNDQHMIAEQAGIASQQHQNASDNPQQYQEEFIQSGGEFMPGIFANDTYNDNSFSAF</sequence>
<keyword evidence="2" id="KW-0812">Transmembrane</keyword>
<evidence type="ECO:0000256" key="1">
    <source>
        <dbReference type="SAM" id="MobiDB-lite"/>
    </source>
</evidence>
<dbReference type="EMBL" id="MN740968">
    <property type="protein sequence ID" value="QHU20483.1"/>
    <property type="molecule type" value="Genomic_DNA"/>
</dbReference>
<feature type="compositionally biased region" description="Polar residues" evidence="1">
    <location>
        <begin position="90"/>
        <end position="99"/>
    </location>
</feature>
<evidence type="ECO:0000256" key="2">
    <source>
        <dbReference type="SAM" id="Phobius"/>
    </source>
</evidence>
<dbReference type="AlphaFoldDB" id="A0A6C0KT95"/>
<protein>
    <submittedName>
        <fullName evidence="3">Uncharacterized protein</fullName>
    </submittedName>
</protein>
<keyword evidence="2" id="KW-1133">Transmembrane helix</keyword>
<reference evidence="3" key="1">
    <citation type="journal article" date="2020" name="Nature">
        <title>Giant virus diversity and host interactions through global metagenomics.</title>
        <authorList>
            <person name="Schulz F."/>
            <person name="Roux S."/>
            <person name="Paez-Espino D."/>
            <person name="Jungbluth S."/>
            <person name="Walsh D.A."/>
            <person name="Denef V.J."/>
            <person name="McMahon K.D."/>
            <person name="Konstantinidis K.T."/>
            <person name="Eloe-Fadrosh E.A."/>
            <person name="Kyrpides N.C."/>
            <person name="Woyke T."/>
        </authorList>
    </citation>
    <scope>NUCLEOTIDE SEQUENCE</scope>
    <source>
        <strain evidence="3">GVMAG-S-3300013093-109</strain>
    </source>
</reference>
<evidence type="ECO:0000313" key="3">
    <source>
        <dbReference type="EMBL" id="QHU20483.1"/>
    </source>
</evidence>
<organism evidence="3">
    <name type="scientific">viral metagenome</name>
    <dbReference type="NCBI Taxonomy" id="1070528"/>
    <lineage>
        <taxon>unclassified sequences</taxon>
        <taxon>metagenomes</taxon>
        <taxon>organismal metagenomes</taxon>
    </lineage>
</organism>
<feature type="region of interest" description="Disordered" evidence="1">
    <location>
        <begin position="61"/>
        <end position="117"/>
    </location>
</feature>
<name>A0A6C0KT95_9ZZZZ</name>
<proteinExistence type="predicted"/>